<protein>
    <recommendedName>
        <fullName evidence="3">Translation initiation factor 2</fullName>
    </recommendedName>
</protein>
<sequence length="571" mass="61811">MRGDDRWLETPIGPRADRWVTVPVQRRVLAVARTVTSTGRLLDVLPVLRDDFRVEVLFTVAGHSAFDDGVDELLARIQTRPVPWDQVVQTRFDLAISASENGELHRIRAPLLLLPHGAGFHKFVVSTSDSGPSVSGLARERLVRQGRVVPSALALSHPDQLALLERVCPEAVPRAVVAGDPCYDRILASRRLRERYREALGVAGRQLVVVTSTWGPESLLGRHPELPARLLAELPVDEYAVAAVLHPNVWHGHSRWQTRSWLATAREAGLILVPPAEGWRAALVAADLVVGDHGSVTFYGAALGAPVLLASDGGAQVVPGTPLAELRSFAPRLDISRPLRAQVSEVVAGHEPSRHAALAAAAFAEPGRSAHLLRELMYHLMDLSPPPRAPRVDPVPLPSTRRPQVTAFQVFTDLADAPVPEVRLHRFAAVLDDGTDRGTGLRRQHLAVDLDDPDGRLVESASVVFRRVADVLSWLEGTEPDEILRRCPGCRIVAAVDGGGRCLLRLREGPAVMAIPRHAPRDSVDPTVFASAVYAWVAAGRPLDDLRPDFRTRLGSAEVTVALAPPGAGAA</sequence>
<comment type="caution">
    <text evidence="1">The sequence shown here is derived from an EMBL/GenBank/DDBJ whole genome shotgun (WGS) entry which is preliminary data.</text>
</comment>
<dbReference type="Proteomes" id="UP001205311">
    <property type="component" value="Unassembled WGS sequence"/>
</dbReference>
<accession>A0ABT1I3Q2</accession>
<gene>
    <name evidence="1" type="ORF">LX15_006163</name>
</gene>
<dbReference type="RefSeq" id="WP_380497628.1">
    <property type="nucleotide sequence ID" value="NZ_JBHMCX010000056.1"/>
</dbReference>
<reference evidence="1 2" key="1">
    <citation type="submission" date="2022-06" db="EMBL/GenBank/DDBJ databases">
        <title>Genomic Encyclopedia of Archaeal and Bacterial Type Strains, Phase II (KMG-II): from individual species to whole genera.</title>
        <authorList>
            <person name="Goeker M."/>
        </authorList>
    </citation>
    <scope>NUCLEOTIDE SEQUENCE [LARGE SCALE GENOMIC DNA]</scope>
    <source>
        <strain evidence="1 2">DSM 40477</strain>
    </source>
</reference>
<name>A0ABT1I3Q2_STRSD</name>
<dbReference type="EMBL" id="JAMTCP010000069">
    <property type="protein sequence ID" value="MCP2262426.1"/>
    <property type="molecule type" value="Genomic_DNA"/>
</dbReference>
<organism evidence="1 2">
    <name type="scientific">Streptoalloteichus tenebrarius (strain ATCC 17920 / DSM 40477 / JCM 4838 / CBS 697.72 / NBRC 16177 / NCIMB 11028 / NRRL B-12390 / A12253. 1 / ISP 5477)</name>
    <name type="common">Streptomyces tenebrarius</name>
    <dbReference type="NCBI Taxonomy" id="1933"/>
    <lineage>
        <taxon>Bacteria</taxon>
        <taxon>Bacillati</taxon>
        <taxon>Actinomycetota</taxon>
        <taxon>Actinomycetes</taxon>
        <taxon>Pseudonocardiales</taxon>
        <taxon>Pseudonocardiaceae</taxon>
        <taxon>Streptoalloteichus</taxon>
    </lineage>
</organism>
<evidence type="ECO:0000313" key="2">
    <source>
        <dbReference type="Proteomes" id="UP001205311"/>
    </source>
</evidence>
<keyword evidence="2" id="KW-1185">Reference proteome</keyword>
<evidence type="ECO:0008006" key="3">
    <source>
        <dbReference type="Google" id="ProtNLM"/>
    </source>
</evidence>
<dbReference type="SUPFAM" id="SSF53756">
    <property type="entry name" value="UDP-Glycosyltransferase/glycogen phosphorylase"/>
    <property type="match status" value="1"/>
</dbReference>
<evidence type="ECO:0000313" key="1">
    <source>
        <dbReference type="EMBL" id="MCP2262426.1"/>
    </source>
</evidence>
<proteinExistence type="predicted"/>